<dbReference type="Gene3D" id="1.10.287.70">
    <property type="match status" value="1"/>
</dbReference>
<feature type="transmembrane region" description="Helical" evidence="1">
    <location>
        <begin position="66"/>
        <end position="88"/>
    </location>
</feature>
<sequence>MTAAALLGLALLLLLFWDVYTTVFVPRGPAGPIAGRLYDWSWIVWHRLVGHATRNARRRLARLGPLLIPLTVIVWAFTLLVAFTLLLLPWARTFQVDDTVAFPAWFNALYISAYSITTLGIGDVTPTGMIARLVMVFAAASGFVLITVAVTYLLAVYGALDRMTALAYEIHRFVGRNDAQTPADLVATALTTDGSSELNSWLSSTATALSEVVQSEDEFPLLHYFHQPDERALPIALTDLGEVVTILRTMVSPLAYPALAEGIITGGTERIVRGYFATLARRFETNSLPPGELEDARRGAFEHAWRVLQRKNIPLRDPNEAWHRYEQTRRHWDAPSARTRTRFGYPTRQEWRREESVVNFEG</sequence>
<keyword evidence="1" id="KW-0812">Transmembrane</keyword>
<evidence type="ECO:0000313" key="4">
    <source>
        <dbReference type="Proteomes" id="UP000248326"/>
    </source>
</evidence>
<protein>
    <submittedName>
        <fullName evidence="3">Ion channel</fullName>
    </submittedName>
</protein>
<gene>
    <name evidence="3" type="ORF">DES52_101339</name>
</gene>
<proteinExistence type="predicted"/>
<name>A0A318SHC8_9DEIO</name>
<keyword evidence="1" id="KW-1133">Transmembrane helix</keyword>
<feature type="transmembrane region" description="Helical" evidence="1">
    <location>
        <begin position="133"/>
        <end position="160"/>
    </location>
</feature>
<reference evidence="3 4" key="1">
    <citation type="submission" date="2018-06" db="EMBL/GenBank/DDBJ databases">
        <title>Genomic Encyclopedia of Type Strains, Phase IV (KMG-IV): sequencing the most valuable type-strain genomes for metagenomic binning, comparative biology and taxonomic classification.</title>
        <authorList>
            <person name="Goeker M."/>
        </authorList>
    </citation>
    <scope>NUCLEOTIDE SEQUENCE [LARGE SCALE GENOMIC DNA]</scope>
    <source>
        <strain evidence="3 4">DSM 18048</strain>
    </source>
</reference>
<dbReference type="InterPro" id="IPR013099">
    <property type="entry name" value="K_chnl_dom"/>
</dbReference>
<accession>A0A318SHC8</accession>
<evidence type="ECO:0000256" key="1">
    <source>
        <dbReference type="SAM" id="Phobius"/>
    </source>
</evidence>
<dbReference type="AlphaFoldDB" id="A0A318SHC8"/>
<dbReference type="RefSeq" id="WP_110885013.1">
    <property type="nucleotide sequence ID" value="NZ_QJSX01000001.1"/>
</dbReference>
<dbReference type="SUPFAM" id="SSF81324">
    <property type="entry name" value="Voltage-gated potassium channels"/>
    <property type="match status" value="1"/>
</dbReference>
<comment type="caution">
    <text evidence="3">The sequence shown here is derived from an EMBL/GenBank/DDBJ whole genome shotgun (WGS) entry which is preliminary data.</text>
</comment>
<evidence type="ECO:0000259" key="2">
    <source>
        <dbReference type="Pfam" id="PF07885"/>
    </source>
</evidence>
<organism evidence="3 4">
    <name type="scientific">Deinococcus yavapaiensis KR-236</name>
    <dbReference type="NCBI Taxonomy" id="694435"/>
    <lineage>
        <taxon>Bacteria</taxon>
        <taxon>Thermotogati</taxon>
        <taxon>Deinococcota</taxon>
        <taxon>Deinococci</taxon>
        <taxon>Deinococcales</taxon>
        <taxon>Deinococcaceae</taxon>
        <taxon>Deinococcus</taxon>
    </lineage>
</organism>
<keyword evidence="1" id="KW-0472">Membrane</keyword>
<feature type="transmembrane region" description="Helical" evidence="1">
    <location>
        <begin position="100"/>
        <end position="121"/>
    </location>
</feature>
<keyword evidence="4" id="KW-1185">Reference proteome</keyword>
<dbReference type="EMBL" id="QJSX01000001">
    <property type="protein sequence ID" value="PYE56535.1"/>
    <property type="molecule type" value="Genomic_DNA"/>
</dbReference>
<dbReference type="OrthoDB" id="3422146at2"/>
<feature type="domain" description="Potassium channel" evidence="2">
    <location>
        <begin position="83"/>
        <end position="155"/>
    </location>
</feature>
<dbReference type="Pfam" id="PF07885">
    <property type="entry name" value="Ion_trans_2"/>
    <property type="match status" value="1"/>
</dbReference>
<dbReference type="Proteomes" id="UP000248326">
    <property type="component" value="Unassembled WGS sequence"/>
</dbReference>
<evidence type="ECO:0000313" key="3">
    <source>
        <dbReference type="EMBL" id="PYE56535.1"/>
    </source>
</evidence>